<comment type="caution">
    <text evidence="1">The sequence shown here is derived from an EMBL/GenBank/DDBJ whole genome shotgun (WGS) entry which is preliminary data.</text>
</comment>
<dbReference type="EMBL" id="WHOS01000073">
    <property type="protein sequence ID" value="NUB03754.1"/>
    <property type="molecule type" value="Genomic_DNA"/>
</dbReference>
<organism evidence="1 2">
    <name type="scientific">Azospirillum melinis</name>
    <dbReference type="NCBI Taxonomy" id="328839"/>
    <lineage>
        <taxon>Bacteria</taxon>
        <taxon>Pseudomonadati</taxon>
        <taxon>Pseudomonadota</taxon>
        <taxon>Alphaproteobacteria</taxon>
        <taxon>Rhodospirillales</taxon>
        <taxon>Azospirillaceae</taxon>
        <taxon>Azospirillum</taxon>
    </lineage>
</organism>
<evidence type="ECO:0000313" key="1">
    <source>
        <dbReference type="EMBL" id="NUB03754.1"/>
    </source>
</evidence>
<accession>A0ABX2KKV8</accession>
<dbReference type="RefSeq" id="WP_174474625.1">
    <property type="nucleotide sequence ID" value="NZ_JAGINN010000033.1"/>
</dbReference>
<keyword evidence="2" id="KW-1185">Reference proteome</keyword>
<protein>
    <submittedName>
        <fullName evidence="1">Uncharacterized protein</fullName>
    </submittedName>
</protein>
<reference evidence="1 2" key="1">
    <citation type="submission" date="2019-10" db="EMBL/GenBank/DDBJ databases">
        <title>Genome sequence of Azospirillum melinis.</title>
        <authorList>
            <person name="Ambrosini A."/>
            <person name="Sant'Anna F.H."/>
            <person name="Cassan F.D."/>
            <person name="Souza E.M."/>
            <person name="Passaglia L.M.P."/>
        </authorList>
    </citation>
    <scope>NUCLEOTIDE SEQUENCE [LARGE SCALE GENOMIC DNA]</scope>
    <source>
        <strain evidence="1 2">TMCY0552</strain>
    </source>
</reference>
<dbReference type="Proteomes" id="UP000605086">
    <property type="component" value="Unassembled WGS sequence"/>
</dbReference>
<evidence type="ECO:0000313" key="2">
    <source>
        <dbReference type="Proteomes" id="UP000605086"/>
    </source>
</evidence>
<proteinExistence type="predicted"/>
<gene>
    <name evidence="1" type="ORF">GBZ48_31555</name>
</gene>
<name>A0ABX2KKV8_9PROT</name>
<sequence>MAVRFYVSCRPLLWQGAWMTPNTLLASSFTGMPLRFVSLAWRPEIDGRMLYQIDVDTLEHRSVVMEALTWFGCHAKTLGSAKELAELVTGQSYDLNGDPAAIYCSDSEGLIAPEPGPMVPPPA</sequence>